<organism evidence="2 3">
    <name type="scientific">Aureobasidium subglaciale (strain EXF-2481)</name>
    <name type="common">Aureobasidium pullulans var. subglaciale</name>
    <dbReference type="NCBI Taxonomy" id="1043005"/>
    <lineage>
        <taxon>Eukaryota</taxon>
        <taxon>Fungi</taxon>
        <taxon>Dikarya</taxon>
        <taxon>Ascomycota</taxon>
        <taxon>Pezizomycotina</taxon>
        <taxon>Dothideomycetes</taxon>
        <taxon>Dothideomycetidae</taxon>
        <taxon>Dothideales</taxon>
        <taxon>Saccotheciaceae</taxon>
        <taxon>Aureobasidium</taxon>
    </lineage>
</organism>
<dbReference type="OrthoDB" id="5427664at2759"/>
<feature type="transmembrane region" description="Helical" evidence="1">
    <location>
        <begin position="121"/>
        <end position="144"/>
    </location>
</feature>
<dbReference type="InterPro" id="IPR053018">
    <property type="entry name" value="Elsinochrome_Biosynth-Asso"/>
</dbReference>
<feature type="transmembrane region" description="Helical" evidence="1">
    <location>
        <begin position="282"/>
        <end position="308"/>
    </location>
</feature>
<feature type="transmembrane region" description="Helical" evidence="1">
    <location>
        <begin position="156"/>
        <end position="175"/>
    </location>
</feature>
<feature type="transmembrane region" description="Helical" evidence="1">
    <location>
        <begin position="467"/>
        <end position="492"/>
    </location>
</feature>
<dbReference type="AlphaFoldDB" id="A0A074YXN9"/>
<dbReference type="HOGENOM" id="CLU_028819_0_0_1"/>
<evidence type="ECO:0000313" key="2">
    <source>
        <dbReference type="EMBL" id="KEQ98947.1"/>
    </source>
</evidence>
<dbReference type="InParanoid" id="A0A074YXN9"/>
<sequence length="497" mass="56266">MSTNITNITLTVETCRDLMVLGAKPEVDTEISGIGAILAFLLSAYVTFAIVLISYLLGSIDRSLLRPVDLYVHRLPSQRRTSPSWHKALQQCVLLLSDQQIVTGIAVCIAGFIALRGHISVYHFQIVIMLAWMSSSVHLSALTMLGEYFHKRPGVLGWRIVGMLVLFVLLLAALVPTSSNLWATWYLHDDTKDDERTYWAIPAKCFYFHTWGEGINPDAPLSYLILIGSYIWKIGALFKTSRNIFHRRIRGPYEYFLERILHAEALKASKCREKQRSLSWKYHVAMVVYVVLLALFEFSASFAASLWLSYVGLVYGTIQIIIPRQQNFWWNHQEDKWTFGQIVPLVLLIQPIGAVLENFKVRGHKRKTGRDSIASEDGCDSGSASTAMLPPRDLLARHEQTFSEMFAALEVIKPTERSIETLDHQMPFYTSVIFTTLILWIHVGIAIISSVAFWIDSISLGYVTSDNWYYVGIGLGGFVAAIVLWTVAFIPFSRVFK</sequence>
<keyword evidence="1" id="KW-0812">Transmembrane</keyword>
<reference evidence="2 3" key="1">
    <citation type="journal article" date="2014" name="BMC Genomics">
        <title>Genome sequencing of four Aureobasidium pullulans varieties: biotechnological potential, stress tolerance, and description of new species.</title>
        <authorList>
            <person name="Gostin Ar C."/>
            <person name="Ohm R.A."/>
            <person name="Kogej T."/>
            <person name="Sonjak S."/>
            <person name="Turk M."/>
            <person name="Zajc J."/>
            <person name="Zalar P."/>
            <person name="Grube M."/>
            <person name="Sun H."/>
            <person name="Han J."/>
            <person name="Sharma A."/>
            <person name="Chiniquy J."/>
            <person name="Ngan C.Y."/>
            <person name="Lipzen A."/>
            <person name="Barry K."/>
            <person name="Grigoriev I.V."/>
            <person name="Gunde-Cimerman N."/>
        </authorList>
    </citation>
    <scope>NUCLEOTIDE SEQUENCE [LARGE SCALE GENOMIC DNA]</scope>
    <source>
        <strain evidence="2 3">EXF-2481</strain>
    </source>
</reference>
<feature type="transmembrane region" description="Helical" evidence="1">
    <location>
        <begin position="432"/>
        <end position="455"/>
    </location>
</feature>
<keyword evidence="1" id="KW-1133">Transmembrane helix</keyword>
<accession>A0A074YXN9</accession>
<feature type="transmembrane region" description="Helical" evidence="1">
    <location>
        <begin position="34"/>
        <end position="57"/>
    </location>
</feature>
<feature type="transmembrane region" description="Helical" evidence="1">
    <location>
        <begin position="92"/>
        <end position="115"/>
    </location>
</feature>
<evidence type="ECO:0000256" key="1">
    <source>
        <dbReference type="SAM" id="Phobius"/>
    </source>
</evidence>
<dbReference type="EMBL" id="KL584751">
    <property type="protein sequence ID" value="KEQ98947.1"/>
    <property type="molecule type" value="Genomic_DNA"/>
</dbReference>
<dbReference type="RefSeq" id="XP_013347188.1">
    <property type="nucleotide sequence ID" value="XM_013491734.1"/>
</dbReference>
<proteinExistence type="predicted"/>
<evidence type="ECO:0000313" key="3">
    <source>
        <dbReference type="Proteomes" id="UP000030641"/>
    </source>
</evidence>
<dbReference type="OMA" id="RMICRFL"/>
<dbReference type="PANTHER" id="PTHR37577:SF1">
    <property type="entry name" value="INTEGRAL MEMBRANE PROTEIN"/>
    <property type="match status" value="1"/>
</dbReference>
<dbReference type="Proteomes" id="UP000030641">
    <property type="component" value="Unassembled WGS sequence"/>
</dbReference>
<feature type="transmembrane region" description="Helical" evidence="1">
    <location>
        <begin position="221"/>
        <end position="238"/>
    </location>
</feature>
<dbReference type="STRING" id="1043005.A0A074YXN9"/>
<feature type="transmembrane region" description="Helical" evidence="1">
    <location>
        <begin position="337"/>
        <end position="356"/>
    </location>
</feature>
<keyword evidence="3" id="KW-1185">Reference proteome</keyword>
<gene>
    <name evidence="2" type="ORF">AUEXF2481DRAFT_1769</name>
</gene>
<protein>
    <submittedName>
        <fullName evidence="2">Uncharacterized protein</fullName>
    </submittedName>
</protein>
<dbReference type="GeneID" id="25362292"/>
<name>A0A074YXN9_AURSE</name>
<keyword evidence="1" id="KW-0472">Membrane</keyword>
<dbReference type="PANTHER" id="PTHR37577">
    <property type="entry name" value="INTEGRAL MEMBRANE PROTEIN"/>
    <property type="match status" value="1"/>
</dbReference>